<keyword evidence="4" id="KW-0812">Transmembrane</keyword>
<dbReference type="Pfam" id="PF04203">
    <property type="entry name" value="Sortase"/>
    <property type="match status" value="1"/>
</dbReference>
<dbReference type="SUPFAM" id="SSF63817">
    <property type="entry name" value="Sortase"/>
    <property type="match status" value="1"/>
</dbReference>
<keyword evidence="4" id="KW-1133">Transmembrane helix</keyword>
<reference evidence="5 6" key="1">
    <citation type="submission" date="2017-02" db="EMBL/GenBank/DDBJ databases">
        <authorList>
            <person name="Peterson S.W."/>
        </authorList>
    </citation>
    <scope>NUCLEOTIDE SEQUENCE [LARGE SCALE GENOMIC DNA]</scope>
    <source>
        <strain evidence="5 6">B Ar 00.02</strain>
    </source>
</reference>
<protein>
    <submittedName>
        <fullName evidence="5">Putative secreted protein</fullName>
    </submittedName>
</protein>
<gene>
    <name evidence="5" type="ORF">FM101_06620</name>
</gene>
<dbReference type="CDD" id="cd05829">
    <property type="entry name" value="Sortase_F"/>
    <property type="match status" value="1"/>
</dbReference>
<dbReference type="NCBIfam" id="NF033748">
    <property type="entry name" value="class_F_sortase"/>
    <property type="match status" value="1"/>
</dbReference>
<sequence length="259" mass="26707">MKHARKNPRNGRGRRITAIAVTATVGLVGAVLIGVGARGEAPPPSPPASEAIADTPSLSPTSSPPPTSMPSATPTKPQAKTESSSKAPKPKPKPTQAAAPKPLKRSQPVRLDIPSIGVDTDLLNVGLKADGSIGVPPLDPDAPAGWYARGPSPGEQGPAVLLGHVTATADEGPAVFFKLGDLRKKDEISVTRADGKVAVFKVTQIIQTKKDAFSSAGTYANTEDAELRVITCGGAFDKATQRHADNIVVHAKLVSTHPA</sequence>
<feature type="transmembrane region" description="Helical" evidence="4">
    <location>
        <begin position="16"/>
        <end position="37"/>
    </location>
</feature>
<dbReference type="InterPro" id="IPR005754">
    <property type="entry name" value="Sortase"/>
</dbReference>
<keyword evidence="6" id="KW-1185">Reference proteome</keyword>
<evidence type="ECO:0000256" key="2">
    <source>
        <dbReference type="PIRSR" id="PIRSR605754-1"/>
    </source>
</evidence>
<evidence type="ECO:0000256" key="3">
    <source>
        <dbReference type="SAM" id="MobiDB-lite"/>
    </source>
</evidence>
<dbReference type="InterPro" id="IPR023365">
    <property type="entry name" value="Sortase_dom-sf"/>
</dbReference>
<feature type="active site" description="Acyl-thioester intermediate" evidence="2">
    <location>
        <position position="232"/>
    </location>
</feature>
<evidence type="ECO:0000313" key="5">
    <source>
        <dbReference type="EMBL" id="SJM60995.1"/>
    </source>
</evidence>
<dbReference type="Gene3D" id="2.40.260.10">
    <property type="entry name" value="Sortase"/>
    <property type="match status" value="1"/>
</dbReference>
<dbReference type="Proteomes" id="UP000195913">
    <property type="component" value="Unassembled WGS sequence"/>
</dbReference>
<organism evidence="5 6">
    <name type="scientific">Arthrobacter rhombi</name>
    <dbReference type="NCBI Taxonomy" id="71253"/>
    <lineage>
        <taxon>Bacteria</taxon>
        <taxon>Bacillati</taxon>
        <taxon>Actinomycetota</taxon>
        <taxon>Actinomycetes</taxon>
        <taxon>Micrococcales</taxon>
        <taxon>Micrococcaceae</taxon>
        <taxon>Arthrobacter</taxon>
    </lineage>
</organism>
<dbReference type="GO" id="GO:0016787">
    <property type="term" value="F:hydrolase activity"/>
    <property type="evidence" value="ECO:0007669"/>
    <property type="project" value="UniProtKB-KW"/>
</dbReference>
<dbReference type="EMBL" id="FUHW01000024">
    <property type="protein sequence ID" value="SJM60995.1"/>
    <property type="molecule type" value="Genomic_DNA"/>
</dbReference>
<dbReference type="InterPro" id="IPR042001">
    <property type="entry name" value="Sortase_F"/>
</dbReference>
<feature type="region of interest" description="Disordered" evidence="3">
    <location>
        <begin position="36"/>
        <end position="111"/>
    </location>
</feature>
<feature type="active site" description="Proton donor/acceptor" evidence="2">
    <location>
        <position position="164"/>
    </location>
</feature>
<evidence type="ECO:0000256" key="4">
    <source>
        <dbReference type="SAM" id="Phobius"/>
    </source>
</evidence>
<name>A0A1R4FYK6_9MICC</name>
<dbReference type="RefSeq" id="WP_086997211.1">
    <property type="nucleotide sequence ID" value="NZ_FUHW01000024.1"/>
</dbReference>
<proteinExistence type="predicted"/>
<evidence type="ECO:0000313" key="6">
    <source>
        <dbReference type="Proteomes" id="UP000195913"/>
    </source>
</evidence>
<dbReference type="AlphaFoldDB" id="A0A1R4FYK6"/>
<keyword evidence="1" id="KW-0378">Hydrolase</keyword>
<accession>A0A1R4FYK6</accession>
<keyword evidence="4" id="KW-0472">Membrane</keyword>
<evidence type="ECO:0000256" key="1">
    <source>
        <dbReference type="ARBA" id="ARBA00022801"/>
    </source>
</evidence>
<feature type="compositionally biased region" description="Low complexity" evidence="3">
    <location>
        <begin position="48"/>
        <end position="61"/>
    </location>
</feature>